<accession>A0ABY1PP62</accession>
<dbReference type="EMBL" id="FXUG01000001">
    <property type="protein sequence ID" value="SMP40778.1"/>
    <property type="molecule type" value="Genomic_DNA"/>
</dbReference>
<comment type="caution">
    <text evidence="1">The sequence shown here is derived from an EMBL/GenBank/DDBJ whole genome shotgun (WGS) entry which is preliminary data.</text>
</comment>
<reference evidence="1 2" key="1">
    <citation type="submission" date="2017-05" db="EMBL/GenBank/DDBJ databases">
        <authorList>
            <person name="Varghese N."/>
            <person name="Submissions S."/>
        </authorList>
    </citation>
    <scope>NUCLEOTIDE SEQUENCE [LARGE SCALE GENOMIC DNA]</scope>
    <source>
        <strain evidence="1 2">DSM 25457</strain>
    </source>
</reference>
<name>A0ABY1PP62_9BACT</name>
<evidence type="ECO:0000313" key="2">
    <source>
        <dbReference type="Proteomes" id="UP001158067"/>
    </source>
</evidence>
<evidence type="ECO:0000313" key="1">
    <source>
        <dbReference type="EMBL" id="SMP40778.1"/>
    </source>
</evidence>
<proteinExistence type="predicted"/>
<protein>
    <submittedName>
        <fullName evidence="1">Uncharacterized protein</fullName>
    </submittedName>
</protein>
<organism evidence="1 2">
    <name type="scientific">Neorhodopirellula lusitana</name>
    <dbReference type="NCBI Taxonomy" id="445327"/>
    <lineage>
        <taxon>Bacteria</taxon>
        <taxon>Pseudomonadati</taxon>
        <taxon>Planctomycetota</taxon>
        <taxon>Planctomycetia</taxon>
        <taxon>Pirellulales</taxon>
        <taxon>Pirellulaceae</taxon>
        <taxon>Neorhodopirellula</taxon>
    </lineage>
</organism>
<gene>
    <name evidence="1" type="ORF">SAMN06265222_101493</name>
</gene>
<keyword evidence="2" id="KW-1185">Reference proteome</keyword>
<dbReference type="Proteomes" id="UP001158067">
    <property type="component" value="Unassembled WGS sequence"/>
</dbReference>
<sequence length="45" mass="4549">MLEVGGLLKAGVSVGGYANRGAEFVGGLEGRLANESVIFVLVGLE</sequence>